<reference evidence="1" key="1">
    <citation type="submission" date="2021-11" db="EMBL/GenBank/DDBJ databases">
        <authorList>
            <person name="Herlambang A."/>
            <person name="Guo Y."/>
            <person name="Takashima Y."/>
            <person name="Nishizawa T."/>
        </authorList>
    </citation>
    <scope>NUCLEOTIDE SEQUENCE</scope>
    <source>
        <strain evidence="1">E1425</strain>
    </source>
</reference>
<name>A0A9P3H250_9FUNG</name>
<dbReference type="EMBL" id="BQFW01000002">
    <property type="protein sequence ID" value="GJJ68718.1"/>
    <property type="molecule type" value="Genomic_DNA"/>
</dbReference>
<keyword evidence="2" id="KW-1185">Reference proteome</keyword>
<comment type="caution">
    <text evidence="1">The sequence shown here is derived from an EMBL/GenBank/DDBJ whole genome shotgun (WGS) entry which is preliminary data.</text>
</comment>
<sequence length="123" mass="14574">MSDAKHNAMTKPRPADEECFEVFRKVKDEVLDEIHRLNREDDRHGLHEMDKLKHISSYNPILYATEDVAFGRNYFAKIHLGDEKYIHARAHKSHEGKIDFYMLHTTPECAVWDKDTPLEYFID</sequence>
<gene>
    <name evidence="1" type="ORF">EMPS_01064</name>
</gene>
<organism evidence="1 2">
    <name type="scientific">Entomortierella parvispora</name>
    <dbReference type="NCBI Taxonomy" id="205924"/>
    <lineage>
        <taxon>Eukaryota</taxon>
        <taxon>Fungi</taxon>
        <taxon>Fungi incertae sedis</taxon>
        <taxon>Mucoromycota</taxon>
        <taxon>Mortierellomycotina</taxon>
        <taxon>Mortierellomycetes</taxon>
        <taxon>Mortierellales</taxon>
        <taxon>Mortierellaceae</taxon>
        <taxon>Entomortierella</taxon>
    </lineage>
</organism>
<dbReference type="AlphaFoldDB" id="A0A9P3H250"/>
<reference evidence="1" key="2">
    <citation type="journal article" date="2022" name="Microbiol. Resour. Announc.">
        <title>Whole-Genome Sequence of Entomortierella parvispora E1425, a Mucoromycotan Fungus Associated with Burkholderiaceae-Related Endosymbiotic Bacteria.</title>
        <authorList>
            <person name="Herlambang A."/>
            <person name="Guo Y."/>
            <person name="Takashima Y."/>
            <person name="Narisawa K."/>
            <person name="Ohta H."/>
            <person name="Nishizawa T."/>
        </authorList>
    </citation>
    <scope>NUCLEOTIDE SEQUENCE</scope>
    <source>
        <strain evidence="1">E1425</strain>
    </source>
</reference>
<dbReference type="OrthoDB" id="2429551at2759"/>
<evidence type="ECO:0000313" key="2">
    <source>
        <dbReference type="Proteomes" id="UP000827284"/>
    </source>
</evidence>
<accession>A0A9P3H250</accession>
<dbReference type="Proteomes" id="UP000827284">
    <property type="component" value="Unassembled WGS sequence"/>
</dbReference>
<protein>
    <submittedName>
        <fullName evidence="1">Cystatin-A/B</fullName>
    </submittedName>
</protein>
<proteinExistence type="predicted"/>
<dbReference type="Gene3D" id="3.10.450.10">
    <property type="match status" value="1"/>
</dbReference>
<evidence type="ECO:0000313" key="1">
    <source>
        <dbReference type="EMBL" id="GJJ68718.1"/>
    </source>
</evidence>